<evidence type="ECO:0008006" key="2">
    <source>
        <dbReference type="Google" id="ProtNLM"/>
    </source>
</evidence>
<comment type="caution">
    <text evidence="1">The sequence shown here is derived from an EMBL/GenBank/DDBJ whole genome shotgun (WGS) entry which is preliminary data.</text>
</comment>
<proteinExistence type="predicted"/>
<sequence length="52" mass="5855">MKMTDAIRGYMVAKTADGYAGSTMQVYNSRLKMLAGWLDNPDVEKIVTQDLR</sequence>
<name>X1FP70_9ZZZZ</name>
<feature type="non-terminal residue" evidence="1">
    <location>
        <position position="52"/>
    </location>
</feature>
<dbReference type="EMBL" id="BARU01007656">
    <property type="protein sequence ID" value="GAH46787.1"/>
    <property type="molecule type" value="Genomic_DNA"/>
</dbReference>
<reference evidence="1" key="1">
    <citation type="journal article" date="2014" name="Front. Microbiol.">
        <title>High frequency of phylogenetically diverse reductive dehalogenase-homologous genes in deep subseafloor sedimentary metagenomes.</title>
        <authorList>
            <person name="Kawai M."/>
            <person name="Futagami T."/>
            <person name="Toyoda A."/>
            <person name="Takaki Y."/>
            <person name="Nishi S."/>
            <person name="Hori S."/>
            <person name="Arai W."/>
            <person name="Tsubouchi T."/>
            <person name="Morono Y."/>
            <person name="Uchiyama I."/>
            <person name="Ito T."/>
            <person name="Fujiyama A."/>
            <person name="Inagaki F."/>
            <person name="Takami H."/>
        </authorList>
    </citation>
    <scope>NUCLEOTIDE SEQUENCE</scope>
    <source>
        <strain evidence="1">Expedition CK06-06</strain>
    </source>
</reference>
<organism evidence="1">
    <name type="scientific">marine sediment metagenome</name>
    <dbReference type="NCBI Taxonomy" id="412755"/>
    <lineage>
        <taxon>unclassified sequences</taxon>
        <taxon>metagenomes</taxon>
        <taxon>ecological metagenomes</taxon>
    </lineage>
</organism>
<dbReference type="AlphaFoldDB" id="X1FP70"/>
<evidence type="ECO:0000313" key="1">
    <source>
        <dbReference type="EMBL" id="GAH46787.1"/>
    </source>
</evidence>
<protein>
    <recommendedName>
        <fullName evidence="2">Core-binding (CB) domain-containing protein</fullName>
    </recommendedName>
</protein>
<gene>
    <name evidence="1" type="ORF">S03H2_15087</name>
</gene>
<accession>X1FP70</accession>